<name>A0A6J4IEU8_9PROT</name>
<gene>
    <name evidence="6" type="ORF">AVDCRST_MAG08-1976</name>
</gene>
<dbReference type="Pfam" id="PF22725">
    <property type="entry name" value="GFO_IDH_MocA_C3"/>
    <property type="match status" value="1"/>
</dbReference>
<dbReference type="Gene3D" id="3.40.50.720">
    <property type="entry name" value="NAD(P)-binding Rossmann-like Domain"/>
    <property type="match status" value="1"/>
</dbReference>
<evidence type="ECO:0000256" key="1">
    <source>
        <dbReference type="ARBA" id="ARBA00010928"/>
    </source>
</evidence>
<evidence type="ECO:0000256" key="3">
    <source>
        <dbReference type="SAM" id="MobiDB-lite"/>
    </source>
</evidence>
<dbReference type="InterPro" id="IPR000683">
    <property type="entry name" value="Gfo/Idh/MocA-like_OxRdtase_N"/>
</dbReference>
<feature type="region of interest" description="Disordered" evidence="3">
    <location>
        <begin position="28"/>
        <end position="47"/>
    </location>
</feature>
<comment type="similarity">
    <text evidence="1">Belongs to the Gfo/Idh/MocA family.</text>
</comment>
<dbReference type="GO" id="GO:0000166">
    <property type="term" value="F:nucleotide binding"/>
    <property type="evidence" value="ECO:0007669"/>
    <property type="project" value="InterPro"/>
</dbReference>
<feature type="compositionally biased region" description="Pro residues" evidence="3">
    <location>
        <begin position="64"/>
        <end position="74"/>
    </location>
</feature>
<dbReference type="AlphaFoldDB" id="A0A6J4IEU8"/>
<dbReference type="InterPro" id="IPR055170">
    <property type="entry name" value="GFO_IDH_MocA-like_dom"/>
</dbReference>
<sequence length="432" mass="46595">MTADNPDTLALGRRTLFAAGTAGLALSAAAGGPAGAQSSPPAIDTGVVRDGRVSFPNWRGEAEPPSPPPPAPLPPDRRVGFALVGLGRLTLEELLPAFAECRYARPVALVSGTPEKAGLVAAQYGIKPEAIYGYADIRRLRDNPEVRAVYVVTPNSLHREHVEAAAAAGKHVLCEKPMAVSSAEARAMIAACDAARVKLMVAYRCQYEPANREVIRLVRSGELGAARLIETNNCQVQGDPAQWRMRKALAGGGSLPDIGIYCLNAARAVTGEEPVEVFARIHNPPNDPRFAEVEDTVSFTLRFPSGTIANCATSYSAFNSKDLRVQLERGWADLENAYAYRGQRLRVAKREGETQVVEQPRIRERNQFALEMDHFARCVLDDRRPRTPGEEGLRDHLAMEAIYRSAATGQPVAMEPVAGLDASRGPEAEKAG</sequence>
<dbReference type="PROSITE" id="PS51318">
    <property type="entry name" value="TAT"/>
    <property type="match status" value="1"/>
</dbReference>
<dbReference type="InterPro" id="IPR036291">
    <property type="entry name" value="NAD(P)-bd_dom_sf"/>
</dbReference>
<dbReference type="InterPro" id="IPR008354">
    <property type="entry name" value="Glc-Fru_OxRdtase_bac"/>
</dbReference>
<dbReference type="PANTHER" id="PTHR22604">
    <property type="entry name" value="OXIDOREDUCTASES"/>
    <property type="match status" value="1"/>
</dbReference>
<evidence type="ECO:0000259" key="4">
    <source>
        <dbReference type="Pfam" id="PF01408"/>
    </source>
</evidence>
<evidence type="ECO:0000313" key="6">
    <source>
        <dbReference type="EMBL" id="CAA9248365.1"/>
    </source>
</evidence>
<proteinExistence type="inferred from homology"/>
<protein>
    <submittedName>
        <fullName evidence="6">Glucose-fructose oxidoreductase</fullName>
    </submittedName>
</protein>
<dbReference type="PANTHER" id="PTHR22604:SF105">
    <property type="entry name" value="TRANS-1,2-DIHYDROBENZENE-1,2-DIOL DEHYDROGENASE"/>
    <property type="match status" value="1"/>
</dbReference>
<dbReference type="InterPro" id="IPR050984">
    <property type="entry name" value="Gfo/Idh/MocA_domain"/>
</dbReference>
<reference evidence="6" key="1">
    <citation type="submission" date="2020-02" db="EMBL/GenBank/DDBJ databases">
        <authorList>
            <person name="Meier V. D."/>
        </authorList>
    </citation>
    <scope>NUCLEOTIDE SEQUENCE</scope>
    <source>
        <strain evidence="6">AVDCRST_MAG08</strain>
    </source>
</reference>
<feature type="compositionally biased region" description="Low complexity" evidence="3">
    <location>
        <begin position="28"/>
        <end position="42"/>
    </location>
</feature>
<dbReference type="GO" id="GO:0016491">
    <property type="term" value="F:oxidoreductase activity"/>
    <property type="evidence" value="ECO:0007669"/>
    <property type="project" value="UniProtKB-KW"/>
</dbReference>
<evidence type="ECO:0000256" key="2">
    <source>
        <dbReference type="ARBA" id="ARBA00023002"/>
    </source>
</evidence>
<dbReference type="InterPro" id="IPR006311">
    <property type="entry name" value="TAT_signal"/>
</dbReference>
<evidence type="ECO:0000259" key="5">
    <source>
        <dbReference type="Pfam" id="PF22725"/>
    </source>
</evidence>
<dbReference type="Pfam" id="PF01408">
    <property type="entry name" value="GFO_IDH_MocA"/>
    <property type="match status" value="1"/>
</dbReference>
<feature type="domain" description="Gfo/Idh/MocA-like oxidoreductase N-terminal" evidence="4">
    <location>
        <begin position="80"/>
        <end position="203"/>
    </location>
</feature>
<organism evidence="6">
    <name type="scientific">uncultured Acetobacteraceae bacterium</name>
    <dbReference type="NCBI Taxonomy" id="169975"/>
    <lineage>
        <taxon>Bacteria</taxon>
        <taxon>Pseudomonadati</taxon>
        <taxon>Pseudomonadota</taxon>
        <taxon>Alphaproteobacteria</taxon>
        <taxon>Acetobacterales</taxon>
        <taxon>Acetobacteraceae</taxon>
        <taxon>environmental samples</taxon>
    </lineage>
</organism>
<dbReference type="Gene3D" id="3.30.360.10">
    <property type="entry name" value="Dihydrodipicolinate Reductase, domain 2"/>
    <property type="match status" value="1"/>
</dbReference>
<dbReference type="EMBL" id="CADCTG010000162">
    <property type="protein sequence ID" value="CAA9248365.1"/>
    <property type="molecule type" value="Genomic_DNA"/>
</dbReference>
<dbReference type="SUPFAM" id="SSF55347">
    <property type="entry name" value="Glyceraldehyde-3-phosphate dehydrogenase-like, C-terminal domain"/>
    <property type="match status" value="1"/>
</dbReference>
<dbReference type="SUPFAM" id="SSF51735">
    <property type="entry name" value="NAD(P)-binding Rossmann-fold domains"/>
    <property type="match status" value="1"/>
</dbReference>
<feature type="domain" description="GFO/IDH/MocA-like oxidoreductase" evidence="5">
    <location>
        <begin position="212"/>
        <end position="328"/>
    </location>
</feature>
<accession>A0A6J4IEU8</accession>
<keyword evidence="2" id="KW-0560">Oxidoreductase</keyword>
<feature type="region of interest" description="Disordered" evidence="3">
    <location>
        <begin position="54"/>
        <end position="76"/>
    </location>
</feature>
<dbReference type="PRINTS" id="PR01775">
    <property type="entry name" value="GLFROXRDTASE"/>
</dbReference>